<dbReference type="Gene3D" id="2.120.10.30">
    <property type="entry name" value="TolB, C-terminal domain"/>
    <property type="match status" value="2"/>
</dbReference>
<sequence length="261" mass="28888">MASRSGKLLSVWDGAEHPKYANLTQPVFSSNGNRVAYSATNDTKRHVVVLDGKPGTEYDGVAALTFSADGRHFAHRANKADKTFFVIDGKPQNIQFDNLSNEFLFAPKGNRFAYAGVRDKSWFVVVDGKEGEGCPEVSWITFSPDGQHFAKGQIENDGRLHIYMDGVKRWSHSGEPAIRARFSPDSSRLLYGILRDSGGVIVVDGVESPEFDVIGQPEFSPDGKHIAFFARVGGGRDAVYLNNRMQQEFDANTVRSYIYAE</sequence>
<protein>
    <submittedName>
        <fullName evidence="1">WD40-like Beta Propeller Repeat</fullName>
    </submittedName>
</protein>
<evidence type="ECO:0000313" key="1">
    <source>
        <dbReference type="EMBL" id="VFJ98053.1"/>
    </source>
</evidence>
<gene>
    <name evidence="1" type="ORF">BECKLFY1418B_GA0070995_11134</name>
</gene>
<dbReference type="SUPFAM" id="SSF82171">
    <property type="entry name" value="DPP6 N-terminal domain-like"/>
    <property type="match status" value="1"/>
</dbReference>
<dbReference type="InterPro" id="IPR011042">
    <property type="entry name" value="6-blade_b-propeller_TolB-like"/>
</dbReference>
<name>A0A450UZT6_9GAMM</name>
<dbReference type="Pfam" id="PF07676">
    <property type="entry name" value="PD40"/>
    <property type="match status" value="1"/>
</dbReference>
<dbReference type="InterPro" id="IPR011659">
    <property type="entry name" value="WD40"/>
</dbReference>
<dbReference type="EMBL" id="CAADFF010000113">
    <property type="protein sequence ID" value="VFJ98053.1"/>
    <property type="molecule type" value="Genomic_DNA"/>
</dbReference>
<organism evidence="1">
    <name type="scientific">Candidatus Kentrum sp. LFY</name>
    <dbReference type="NCBI Taxonomy" id="2126342"/>
    <lineage>
        <taxon>Bacteria</taxon>
        <taxon>Pseudomonadati</taxon>
        <taxon>Pseudomonadota</taxon>
        <taxon>Gammaproteobacteria</taxon>
        <taxon>Candidatus Kentrum</taxon>
    </lineage>
</organism>
<accession>A0A450UZT6</accession>
<reference evidence="1" key="1">
    <citation type="submission" date="2019-02" db="EMBL/GenBank/DDBJ databases">
        <authorList>
            <person name="Gruber-Vodicka R. H."/>
            <person name="Seah K. B. B."/>
        </authorList>
    </citation>
    <scope>NUCLEOTIDE SEQUENCE</scope>
    <source>
        <strain evidence="1">BECK_M7</strain>
    </source>
</reference>
<proteinExistence type="predicted"/>
<dbReference type="AlphaFoldDB" id="A0A450UZT6"/>